<evidence type="ECO:0000313" key="4">
    <source>
        <dbReference type="Proteomes" id="UP000287336"/>
    </source>
</evidence>
<organism evidence="3 4">
    <name type="scientific">Vreelandella andesensis</name>
    <dbReference type="NCBI Taxonomy" id="447567"/>
    <lineage>
        <taxon>Bacteria</taxon>
        <taxon>Pseudomonadati</taxon>
        <taxon>Pseudomonadota</taxon>
        <taxon>Gammaproteobacteria</taxon>
        <taxon>Oceanospirillales</taxon>
        <taxon>Halomonadaceae</taxon>
        <taxon>Vreelandella</taxon>
    </lineage>
</organism>
<accession>A0A3S0VXG7</accession>
<feature type="domain" description="HTH cro/C1-type" evidence="2">
    <location>
        <begin position="15"/>
        <end position="72"/>
    </location>
</feature>
<name>A0A3S0VXG7_9GAMM</name>
<sequence length="135" mass="14902">MSNDIQAHVKIAVAMRAVRGALGLNQAEFAELIGVSKPTVARVETLETAMRLNDYSNMLQKLKNLGVKVDTLYSDNVTVEFEPKALEALTAKLSDQGKRRSDRVQGGLGVNRKSISPDTLKRIKELQQKKPPSKK</sequence>
<dbReference type="PROSITE" id="PS50943">
    <property type="entry name" value="HTH_CROC1"/>
    <property type="match status" value="1"/>
</dbReference>
<dbReference type="Pfam" id="PF01381">
    <property type="entry name" value="HTH_3"/>
    <property type="match status" value="1"/>
</dbReference>
<feature type="compositionally biased region" description="Basic and acidic residues" evidence="1">
    <location>
        <begin position="119"/>
        <end position="128"/>
    </location>
</feature>
<feature type="region of interest" description="Disordered" evidence="1">
    <location>
        <begin position="94"/>
        <end position="135"/>
    </location>
</feature>
<dbReference type="InterPro" id="IPR010982">
    <property type="entry name" value="Lambda_DNA-bd_dom_sf"/>
</dbReference>
<evidence type="ECO:0000256" key="1">
    <source>
        <dbReference type="SAM" id="MobiDB-lite"/>
    </source>
</evidence>
<dbReference type="OrthoDB" id="6169107at2"/>
<dbReference type="RefSeq" id="WP_126949224.1">
    <property type="nucleotide sequence ID" value="NZ_RZHG01000033.1"/>
</dbReference>
<dbReference type="SMART" id="SM00530">
    <property type="entry name" value="HTH_XRE"/>
    <property type="match status" value="1"/>
</dbReference>
<dbReference type="SUPFAM" id="SSF47413">
    <property type="entry name" value="lambda repressor-like DNA-binding domains"/>
    <property type="match status" value="1"/>
</dbReference>
<comment type="caution">
    <text evidence="3">The sequence shown here is derived from an EMBL/GenBank/DDBJ whole genome shotgun (WGS) entry which is preliminary data.</text>
</comment>
<dbReference type="Proteomes" id="UP000287336">
    <property type="component" value="Unassembled WGS sequence"/>
</dbReference>
<dbReference type="CDD" id="cd00093">
    <property type="entry name" value="HTH_XRE"/>
    <property type="match status" value="1"/>
</dbReference>
<dbReference type="Gene3D" id="1.10.260.40">
    <property type="entry name" value="lambda repressor-like DNA-binding domains"/>
    <property type="match status" value="1"/>
</dbReference>
<dbReference type="InterPro" id="IPR001387">
    <property type="entry name" value="Cro/C1-type_HTH"/>
</dbReference>
<keyword evidence="4" id="KW-1185">Reference proteome</keyword>
<evidence type="ECO:0000259" key="2">
    <source>
        <dbReference type="PROSITE" id="PS50943"/>
    </source>
</evidence>
<dbReference type="EMBL" id="RZHG01000033">
    <property type="protein sequence ID" value="RUR25701.1"/>
    <property type="molecule type" value="Genomic_DNA"/>
</dbReference>
<dbReference type="AlphaFoldDB" id="A0A3S0VXG7"/>
<gene>
    <name evidence="3" type="ORF">ELY33_17695</name>
</gene>
<reference evidence="3 4" key="1">
    <citation type="submission" date="2018-12" db="EMBL/GenBank/DDBJ databases">
        <title>three novel Halomonas strain isolated from plants.</title>
        <authorList>
            <person name="Sun C."/>
        </authorList>
    </citation>
    <scope>NUCLEOTIDE SEQUENCE [LARGE SCALE GENOMIC DNA]</scope>
    <source>
        <strain evidence="3 4">DSM 19434</strain>
    </source>
</reference>
<evidence type="ECO:0000313" key="3">
    <source>
        <dbReference type="EMBL" id="RUR25701.1"/>
    </source>
</evidence>
<proteinExistence type="predicted"/>
<dbReference type="GO" id="GO:0003677">
    <property type="term" value="F:DNA binding"/>
    <property type="evidence" value="ECO:0007669"/>
    <property type="project" value="InterPro"/>
</dbReference>
<protein>
    <submittedName>
        <fullName evidence="3">Helix-turn-helix domain-containing protein</fullName>
    </submittedName>
</protein>